<dbReference type="AlphaFoldDB" id="A0A2K3QHZ9"/>
<comment type="caution">
    <text evidence="2">The sequence shown here is derived from an EMBL/GenBank/DDBJ whole genome shotgun (WGS) entry which is preliminary data.</text>
</comment>
<accession>A0A2K3QHZ9</accession>
<proteinExistence type="predicted"/>
<organism evidence="2 3">
    <name type="scientific">Tolypocladium capitatum</name>
    <dbReference type="NCBI Taxonomy" id="45235"/>
    <lineage>
        <taxon>Eukaryota</taxon>
        <taxon>Fungi</taxon>
        <taxon>Dikarya</taxon>
        <taxon>Ascomycota</taxon>
        <taxon>Pezizomycotina</taxon>
        <taxon>Sordariomycetes</taxon>
        <taxon>Hypocreomycetidae</taxon>
        <taxon>Hypocreales</taxon>
        <taxon>Ophiocordycipitaceae</taxon>
        <taxon>Tolypocladium</taxon>
    </lineage>
</organism>
<sequence>MKTAAALVALLASPTCLALVSISWKFGNKPSGGLKDITFPISMGIAPHESGFYFAQQFNFNRVRGIGYTGLQPKKDNSGGSVVHGVFSSFQNGTTSSHNNCQDGADGGAGVSCAVDINAGYNATYSLVVENTSGTTWRGTLVGATSGENAVIGEWTLPSNAGGIKSSQVGFVEYFPWNSGSHDCGNLPKTEVTFGKPTSKTAGAGPGHVGDAFEFGGCVGKVAFKTTRTPADAVNVEVGF</sequence>
<feature type="chain" id="PRO_5014474616" evidence="1">
    <location>
        <begin position="19"/>
        <end position="240"/>
    </location>
</feature>
<dbReference type="EMBL" id="NRSZ01000448">
    <property type="protein sequence ID" value="PNY27178.1"/>
    <property type="molecule type" value="Genomic_DNA"/>
</dbReference>
<keyword evidence="1" id="KW-0732">Signal</keyword>
<gene>
    <name evidence="2" type="ORF">TCAP_02892</name>
</gene>
<dbReference type="STRING" id="45235.A0A2K3QHZ9"/>
<dbReference type="OrthoDB" id="5576763at2759"/>
<protein>
    <submittedName>
        <fullName evidence="2">Uncharacterized protein</fullName>
    </submittedName>
</protein>
<dbReference type="Proteomes" id="UP000236621">
    <property type="component" value="Unassembled WGS sequence"/>
</dbReference>
<name>A0A2K3QHZ9_9HYPO</name>
<evidence type="ECO:0000313" key="2">
    <source>
        <dbReference type="EMBL" id="PNY27178.1"/>
    </source>
</evidence>
<evidence type="ECO:0000256" key="1">
    <source>
        <dbReference type="SAM" id="SignalP"/>
    </source>
</evidence>
<feature type="signal peptide" evidence="1">
    <location>
        <begin position="1"/>
        <end position="18"/>
    </location>
</feature>
<keyword evidence="3" id="KW-1185">Reference proteome</keyword>
<evidence type="ECO:0000313" key="3">
    <source>
        <dbReference type="Proteomes" id="UP000236621"/>
    </source>
</evidence>
<reference evidence="2 3" key="1">
    <citation type="submission" date="2017-08" db="EMBL/GenBank/DDBJ databases">
        <title>Harnessing the power of phylogenomics to disentangle the directionality and signatures of interkingdom host jumping in the parasitic fungal genus Tolypocladium.</title>
        <authorList>
            <person name="Quandt C.A."/>
            <person name="Patterson W."/>
            <person name="Spatafora J.W."/>
        </authorList>
    </citation>
    <scope>NUCLEOTIDE SEQUENCE [LARGE SCALE GENOMIC DNA]</scope>
    <source>
        <strain evidence="2 3">CBS 113982</strain>
    </source>
</reference>